<evidence type="ECO:0000313" key="8">
    <source>
        <dbReference type="Proteomes" id="UP001430804"/>
    </source>
</evidence>
<feature type="DNA-binding region" description="H-T-H motif" evidence="5">
    <location>
        <begin position="22"/>
        <end position="41"/>
    </location>
</feature>
<reference evidence="7" key="1">
    <citation type="submission" date="2021-07" db="EMBL/GenBank/DDBJ databases">
        <title>Pseudohoeflea marina sp. nov. a polyhydroxyalcanoate-producing bacterium.</title>
        <authorList>
            <person name="Zheng W."/>
            <person name="Yu S."/>
            <person name="Huang Y."/>
        </authorList>
    </citation>
    <scope>NUCLEOTIDE SEQUENCE</scope>
    <source>
        <strain evidence="7">DP4N28-3</strain>
    </source>
</reference>
<organism evidence="7 8">
    <name type="scientific">Pseudohoeflea coraliihabitans</name>
    <dbReference type="NCBI Taxonomy" id="2860393"/>
    <lineage>
        <taxon>Bacteria</taxon>
        <taxon>Pseudomonadati</taxon>
        <taxon>Pseudomonadota</taxon>
        <taxon>Alphaproteobacteria</taxon>
        <taxon>Hyphomicrobiales</taxon>
        <taxon>Rhizobiaceae</taxon>
        <taxon>Pseudohoeflea</taxon>
    </lineage>
</organism>
<comment type="caution">
    <text evidence="7">The sequence shown here is derived from an EMBL/GenBank/DDBJ whole genome shotgun (WGS) entry which is preliminary data.</text>
</comment>
<evidence type="ECO:0000313" key="7">
    <source>
        <dbReference type="EMBL" id="MBW3098435.1"/>
    </source>
</evidence>
<evidence type="ECO:0000256" key="1">
    <source>
        <dbReference type="ARBA" id="ARBA00022491"/>
    </source>
</evidence>
<feature type="domain" description="HTH tetR-type" evidence="6">
    <location>
        <begin position="1"/>
        <end position="59"/>
    </location>
</feature>
<keyword evidence="1" id="KW-0678">Repressor</keyword>
<keyword evidence="3 5" id="KW-0238">DNA-binding</keyword>
<dbReference type="Pfam" id="PF16925">
    <property type="entry name" value="TetR_C_13"/>
    <property type="match status" value="1"/>
</dbReference>
<evidence type="ECO:0000256" key="4">
    <source>
        <dbReference type="ARBA" id="ARBA00023163"/>
    </source>
</evidence>
<dbReference type="PANTHER" id="PTHR30055:SF175">
    <property type="entry name" value="HTH-TYPE TRANSCRIPTIONAL REPRESSOR KSTR2"/>
    <property type="match status" value="1"/>
</dbReference>
<evidence type="ECO:0000256" key="2">
    <source>
        <dbReference type="ARBA" id="ARBA00023015"/>
    </source>
</evidence>
<gene>
    <name evidence="7" type="ORF">KY465_14220</name>
</gene>
<evidence type="ECO:0000256" key="5">
    <source>
        <dbReference type="PROSITE-ProRule" id="PRU00335"/>
    </source>
</evidence>
<name>A0ABS6WRM1_9HYPH</name>
<dbReference type="Pfam" id="PF00440">
    <property type="entry name" value="TetR_N"/>
    <property type="match status" value="1"/>
</dbReference>
<dbReference type="InterPro" id="IPR011075">
    <property type="entry name" value="TetR_C"/>
</dbReference>
<dbReference type="InterPro" id="IPR050109">
    <property type="entry name" value="HTH-type_TetR-like_transc_reg"/>
</dbReference>
<dbReference type="PROSITE" id="PS50977">
    <property type="entry name" value="HTH_TETR_2"/>
    <property type="match status" value="1"/>
</dbReference>
<evidence type="ECO:0000256" key="3">
    <source>
        <dbReference type="ARBA" id="ARBA00023125"/>
    </source>
</evidence>
<protein>
    <submittedName>
        <fullName evidence="7">TetR/AcrR family transcriptional regulator</fullName>
    </submittedName>
</protein>
<keyword evidence="4" id="KW-0804">Transcription</keyword>
<keyword evidence="2" id="KW-0805">Transcription regulation</keyword>
<dbReference type="RefSeq" id="WP_219202430.1">
    <property type="nucleotide sequence ID" value="NZ_JAHWQX010000003.1"/>
</dbReference>
<dbReference type="InterPro" id="IPR001647">
    <property type="entry name" value="HTH_TetR"/>
</dbReference>
<proteinExistence type="predicted"/>
<evidence type="ECO:0000259" key="6">
    <source>
        <dbReference type="PROSITE" id="PS50977"/>
    </source>
</evidence>
<keyword evidence="8" id="KW-1185">Reference proteome</keyword>
<dbReference type="PANTHER" id="PTHR30055">
    <property type="entry name" value="HTH-TYPE TRANSCRIPTIONAL REGULATOR RUTR"/>
    <property type="match status" value="1"/>
</dbReference>
<sequence>MRDRIKSVAEELLIKHGYRGLSFRQISELLNTTRANLHYHFGSKDGLVEEVLEDYANRTLDGYRDILTDSRTTLRQKVEAVVRATHARYKTYNTGGDEGEPWSLMIRLRSDSDAITPKMRAKLRDVSREFETLVRVGVRAAIQSGELRPDTPEDQVVVMLVNIIHYAGSVTRDHGTFQRLADLWESTLTTIEKAYGNS</sequence>
<dbReference type="Proteomes" id="UP001430804">
    <property type="component" value="Unassembled WGS sequence"/>
</dbReference>
<accession>A0ABS6WRM1</accession>
<dbReference type="EMBL" id="JAHWQX010000003">
    <property type="protein sequence ID" value="MBW3098435.1"/>
    <property type="molecule type" value="Genomic_DNA"/>
</dbReference>